<dbReference type="InterPro" id="IPR050204">
    <property type="entry name" value="AraC_XylS_family_regulators"/>
</dbReference>
<keyword evidence="6" id="KW-1185">Reference proteome</keyword>
<dbReference type="PANTHER" id="PTHR46796:SF14">
    <property type="entry name" value="TRANSCRIPTIONAL REGULATORY PROTEIN"/>
    <property type="match status" value="1"/>
</dbReference>
<proteinExistence type="predicted"/>
<organism evidence="5 6">
    <name type="scientific">Bradyrhizobium neotropicale</name>
    <dbReference type="NCBI Taxonomy" id="1497615"/>
    <lineage>
        <taxon>Bacteria</taxon>
        <taxon>Pseudomonadati</taxon>
        <taxon>Pseudomonadota</taxon>
        <taxon>Alphaproteobacteria</taxon>
        <taxon>Hyphomicrobiales</taxon>
        <taxon>Nitrobacteraceae</taxon>
        <taxon>Bradyrhizobium</taxon>
    </lineage>
</organism>
<dbReference type="Proteomes" id="UP000077173">
    <property type="component" value="Unassembled WGS sequence"/>
</dbReference>
<dbReference type="PROSITE" id="PS01124">
    <property type="entry name" value="HTH_ARAC_FAMILY_2"/>
    <property type="match status" value="1"/>
</dbReference>
<dbReference type="GO" id="GO:0043565">
    <property type="term" value="F:sequence-specific DNA binding"/>
    <property type="evidence" value="ECO:0007669"/>
    <property type="project" value="InterPro"/>
</dbReference>
<keyword evidence="2" id="KW-0238">DNA-binding</keyword>
<dbReference type="InterPro" id="IPR018060">
    <property type="entry name" value="HTH_AraC"/>
</dbReference>
<evidence type="ECO:0000259" key="4">
    <source>
        <dbReference type="PROSITE" id="PS01124"/>
    </source>
</evidence>
<evidence type="ECO:0000313" key="5">
    <source>
        <dbReference type="EMBL" id="OAF06416.1"/>
    </source>
</evidence>
<dbReference type="GO" id="GO:0003700">
    <property type="term" value="F:DNA-binding transcription factor activity"/>
    <property type="evidence" value="ECO:0007669"/>
    <property type="project" value="InterPro"/>
</dbReference>
<dbReference type="PANTHER" id="PTHR46796">
    <property type="entry name" value="HTH-TYPE TRANSCRIPTIONAL ACTIVATOR RHAS-RELATED"/>
    <property type="match status" value="1"/>
</dbReference>
<protein>
    <recommendedName>
        <fullName evidence="4">HTH araC/xylS-type domain-containing protein</fullName>
    </recommendedName>
</protein>
<dbReference type="AlphaFoldDB" id="A0A176YI76"/>
<keyword evidence="3" id="KW-0804">Transcription</keyword>
<accession>A0A176YI76</accession>
<evidence type="ECO:0000256" key="1">
    <source>
        <dbReference type="ARBA" id="ARBA00023015"/>
    </source>
</evidence>
<sequence length="74" mass="8170">MRVSTGLPPHQCPLRQRVKAAKQLMSVRDLPLSENAISVGFANQSHLTKAFSAQVSVSPATWRREVLGVRDNET</sequence>
<dbReference type="SUPFAM" id="SSF46689">
    <property type="entry name" value="Homeodomain-like"/>
    <property type="match status" value="1"/>
</dbReference>
<dbReference type="InterPro" id="IPR009057">
    <property type="entry name" value="Homeodomain-like_sf"/>
</dbReference>
<reference evidence="5 6" key="1">
    <citation type="submission" date="2016-02" db="EMBL/GenBank/DDBJ databases">
        <title>Draft genome sequence of the strain BR 10247T Bradyrhizobium neotropicale isolated from nodules of Centrolobium paraense.</title>
        <authorList>
            <person name="Simoes-Araujo J.L."/>
            <person name="Barauna A.C."/>
            <person name="Silva K."/>
            <person name="Zilli J.E."/>
        </authorList>
    </citation>
    <scope>NUCLEOTIDE SEQUENCE [LARGE SCALE GENOMIC DNA]</scope>
    <source>
        <strain evidence="5 6">BR 10247</strain>
    </source>
</reference>
<dbReference type="Gene3D" id="1.10.10.60">
    <property type="entry name" value="Homeodomain-like"/>
    <property type="match status" value="1"/>
</dbReference>
<evidence type="ECO:0000256" key="2">
    <source>
        <dbReference type="ARBA" id="ARBA00023125"/>
    </source>
</evidence>
<name>A0A176YI76_9BRAD</name>
<gene>
    <name evidence="5" type="ORF">AXW67_32090</name>
</gene>
<dbReference type="SMART" id="SM00342">
    <property type="entry name" value="HTH_ARAC"/>
    <property type="match status" value="1"/>
</dbReference>
<dbReference type="Pfam" id="PF12833">
    <property type="entry name" value="HTH_18"/>
    <property type="match status" value="1"/>
</dbReference>
<evidence type="ECO:0000256" key="3">
    <source>
        <dbReference type="ARBA" id="ARBA00023163"/>
    </source>
</evidence>
<dbReference type="EMBL" id="LSEF01000122">
    <property type="protein sequence ID" value="OAF06416.1"/>
    <property type="molecule type" value="Genomic_DNA"/>
</dbReference>
<comment type="caution">
    <text evidence="5">The sequence shown here is derived from an EMBL/GenBank/DDBJ whole genome shotgun (WGS) entry which is preliminary data.</text>
</comment>
<evidence type="ECO:0000313" key="6">
    <source>
        <dbReference type="Proteomes" id="UP000077173"/>
    </source>
</evidence>
<keyword evidence="1" id="KW-0805">Transcription regulation</keyword>
<feature type="domain" description="HTH araC/xylS-type" evidence="4">
    <location>
        <begin position="1"/>
        <end position="65"/>
    </location>
</feature>